<dbReference type="InterPro" id="IPR027417">
    <property type="entry name" value="P-loop_NTPase"/>
</dbReference>
<dbReference type="PANTHER" id="PTHR10039">
    <property type="entry name" value="AMELOGENIN"/>
    <property type="match status" value="1"/>
</dbReference>
<accession>A0A4Y7SMX2</accession>
<dbReference type="EMBL" id="QPFP01000081">
    <property type="protein sequence ID" value="TEB23122.1"/>
    <property type="molecule type" value="Genomic_DNA"/>
</dbReference>
<dbReference type="AlphaFoldDB" id="A0A4Y7SMX2"/>
<feature type="compositionally biased region" description="Basic and acidic residues" evidence="2">
    <location>
        <begin position="25"/>
        <end position="34"/>
    </location>
</feature>
<evidence type="ECO:0000313" key="4">
    <source>
        <dbReference type="EMBL" id="TEB23122.1"/>
    </source>
</evidence>
<feature type="domain" description="Nephrocystin 3-like N-terminal" evidence="3">
    <location>
        <begin position="267"/>
        <end position="440"/>
    </location>
</feature>
<reference evidence="4 5" key="1">
    <citation type="journal article" date="2019" name="Nat. Ecol. Evol.">
        <title>Megaphylogeny resolves global patterns of mushroom evolution.</title>
        <authorList>
            <person name="Varga T."/>
            <person name="Krizsan K."/>
            <person name="Foldi C."/>
            <person name="Dima B."/>
            <person name="Sanchez-Garcia M."/>
            <person name="Sanchez-Ramirez S."/>
            <person name="Szollosi G.J."/>
            <person name="Szarkandi J.G."/>
            <person name="Papp V."/>
            <person name="Albert L."/>
            <person name="Andreopoulos W."/>
            <person name="Angelini C."/>
            <person name="Antonin V."/>
            <person name="Barry K.W."/>
            <person name="Bougher N.L."/>
            <person name="Buchanan P."/>
            <person name="Buyck B."/>
            <person name="Bense V."/>
            <person name="Catcheside P."/>
            <person name="Chovatia M."/>
            <person name="Cooper J."/>
            <person name="Damon W."/>
            <person name="Desjardin D."/>
            <person name="Finy P."/>
            <person name="Geml J."/>
            <person name="Haridas S."/>
            <person name="Hughes K."/>
            <person name="Justo A."/>
            <person name="Karasinski D."/>
            <person name="Kautmanova I."/>
            <person name="Kiss B."/>
            <person name="Kocsube S."/>
            <person name="Kotiranta H."/>
            <person name="LaButti K.M."/>
            <person name="Lechner B.E."/>
            <person name="Liimatainen K."/>
            <person name="Lipzen A."/>
            <person name="Lukacs Z."/>
            <person name="Mihaltcheva S."/>
            <person name="Morgado L.N."/>
            <person name="Niskanen T."/>
            <person name="Noordeloos M.E."/>
            <person name="Ohm R.A."/>
            <person name="Ortiz-Santana B."/>
            <person name="Ovrebo C."/>
            <person name="Racz N."/>
            <person name="Riley R."/>
            <person name="Savchenko A."/>
            <person name="Shiryaev A."/>
            <person name="Soop K."/>
            <person name="Spirin V."/>
            <person name="Szebenyi C."/>
            <person name="Tomsovsky M."/>
            <person name="Tulloss R.E."/>
            <person name="Uehling J."/>
            <person name="Grigoriev I.V."/>
            <person name="Vagvolgyi C."/>
            <person name="Papp T."/>
            <person name="Martin F.M."/>
            <person name="Miettinen O."/>
            <person name="Hibbett D.S."/>
            <person name="Nagy L.G."/>
        </authorList>
    </citation>
    <scope>NUCLEOTIDE SEQUENCE [LARGE SCALE GENOMIC DNA]</scope>
    <source>
        <strain evidence="4 5">FP101781</strain>
    </source>
</reference>
<protein>
    <recommendedName>
        <fullName evidence="3">Nephrocystin 3-like N-terminal domain-containing protein</fullName>
    </recommendedName>
</protein>
<dbReference type="Pfam" id="PF24883">
    <property type="entry name" value="NPHP3_N"/>
    <property type="match status" value="1"/>
</dbReference>
<keyword evidence="1" id="KW-0677">Repeat</keyword>
<dbReference type="InterPro" id="IPR056884">
    <property type="entry name" value="NPHP3-like_N"/>
</dbReference>
<name>A0A4Y7SMX2_COPMI</name>
<feature type="region of interest" description="Disordered" evidence="2">
    <location>
        <begin position="175"/>
        <end position="194"/>
    </location>
</feature>
<feature type="region of interest" description="Disordered" evidence="2">
    <location>
        <begin position="131"/>
        <end position="152"/>
    </location>
</feature>
<dbReference type="STRING" id="71717.A0A4Y7SMX2"/>
<proteinExistence type="predicted"/>
<sequence>MSLTFLRHLLYRVGRLLRRVRVRDRRDSTLDHGGNRVQGGQRDENHNALVLPDSFPPTLTSSPSATTDVSSAGLDDAHCVVKYSPNLRRAPSQPDSLGNMKLGCPVRSPPGQNCNLKASQTMRVAQHTVVSGYNEESDESMPPSPDDPLPGDTSRTILRGVAIPASPSWKRSLKTRLAPTTSPGEKLRQAPLASPTSVVDGTSYFPYSHNVTIGKLMTNSGPPRTLFDSHGAAHDSNERCDAPACHEETRVAIREEIVGWIKRGDRDDEPKRIMWLSGPAGAGKSAIAGSVAVACKEEGLLAASFFFSSFSPSAYRSSKRGRLATLAYHMSQSAHLDEYKANLYTAIEDHPDIFHKNLKEQAECLVLGPFRLIHDPRDRAGWPKAIIIDGLDEVVGGQDDDPRGKRTPRSSEDDQVEILNVLLTLSQSPAFPFCIFVASRPERNIAEFFTDARATINLFLDDKYEPDADIRRFFKAKFAHIQRRAGISTPSWPGLPVLNRLVKMSSGQFVVSATIVRWIESGLPQRQLDDVLQLSWMDVGKKNPFAMLDALYCHILKRANNPDDDPHLVVMWIQCITSAMNPSWKETPARLWRQFLEDKEGELTYRLAPITSLIAVPPPDNASAPINIYHKSLADFLSSPSRCGELYVDKTVYNSFVANRILAILKHKGPNIPLRSPMALESFLNLIFCLDLLSHCVLPGPKYQEVSAKFLGFLSEDSKAELATCDVGWWASVLLSGHIPRDSGGHPHTFNGAATRNDAVTCTWLAGGIYCGIHKAMGVSDYTYMKALAK</sequence>
<organism evidence="4 5">
    <name type="scientific">Coprinellus micaceus</name>
    <name type="common">Glistening ink-cap mushroom</name>
    <name type="synonym">Coprinus micaceus</name>
    <dbReference type="NCBI Taxonomy" id="71717"/>
    <lineage>
        <taxon>Eukaryota</taxon>
        <taxon>Fungi</taxon>
        <taxon>Dikarya</taxon>
        <taxon>Basidiomycota</taxon>
        <taxon>Agaricomycotina</taxon>
        <taxon>Agaricomycetes</taxon>
        <taxon>Agaricomycetidae</taxon>
        <taxon>Agaricales</taxon>
        <taxon>Agaricineae</taxon>
        <taxon>Psathyrellaceae</taxon>
        <taxon>Coprinellus</taxon>
    </lineage>
</organism>
<gene>
    <name evidence="4" type="ORF">FA13DRAFT_1455296</name>
</gene>
<dbReference type="PANTHER" id="PTHR10039:SF17">
    <property type="entry name" value="FUNGAL STAND N-TERMINAL GOODBYE DOMAIN-CONTAINING PROTEIN-RELATED"/>
    <property type="match status" value="1"/>
</dbReference>
<evidence type="ECO:0000259" key="3">
    <source>
        <dbReference type="Pfam" id="PF24883"/>
    </source>
</evidence>
<feature type="region of interest" description="Disordered" evidence="2">
    <location>
        <begin position="25"/>
        <end position="46"/>
    </location>
</feature>
<comment type="caution">
    <text evidence="4">The sequence shown here is derived from an EMBL/GenBank/DDBJ whole genome shotgun (WGS) entry which is preliminary data.</text>
</comment>
<dbReference type="Gene3D" id="3.40.50.300">
    <property type="entry name" value="P-loop containing nucleotide triphosphate hydrolases"/>
    <property type="match status" value="1"/>
</dbReference>
<dbReference type="OrthoDB" id="674604at2759"/>
<evidence type="ECO:0000313" key="5">
    <source>
        <dbReference type="Proteomes" id="UP000298030"/>
    </source>
</evidence>
<keyword evidence="5" id="KW-1185">Reference proteome</keyword>
<dbReference type="Proteomes" id="UP000298030">
    <property type="component" value="Unassembled WGS sequence"/>
</dbReference>
<dbReference type="SUPFAM" id="SSF52540">
    <property type="entry name" value="P-loop containing nucleoside triphosphate hydrolases"/>
    <property type="match status" value="1"/>
</dbReference>
<evidence type="ECO:0000256" key="1">
    <source>
        <dbReference type="ARBA" id="ARBA00022737"/>
    </source>
</evidence>
<evidence type="ECO:0000256" key="2">
    <source>
        <dbReference type="SAM" id="MobiDB-lite"/>
    </source>
</evidence>